<evidence type="ECO:0000313" key="2">
    <source>
        <dbReference type="Proteomes" id="UP000250429"/>
    </source>
</evidence>
<comment type="caution">
    <text evidence="1">The sequence shown here is derived from an EMBL/GenBank/DDBJ whole genome shotgun (WGS) entry which is preliminary data.</text>
</comment>
<proteinExistence type="predicted"/>
<organism evidence="1 2">
    <name type="scientific">Faecalibacterium hattorii</name>
    <dbReference type="NCBI Taxonomy" id="2935520"/>
    <lineage>
        <taxon>Bacteria</taxon>
        <taxon>Bacillati</taxon>
        <taxon>Bacillota</taxon>
        <taxon>Clostridia</taxon>
        <taxon>Eubacteriales</taxon>
        <taxon>Oscillospiraceae</taxon>
        <taxon>Faecalibacterium</taxon>
    </lineage>
</organism>
<dbReference type="EMBL" id="PRLC01000003">
    <property type="protein sequence ID" value="RAW62785.1"/>
    <property type="molecule type" value="Genomic_DNA"/>
</dbReference>
<name>A0A173XAY4_9FIRM</name>
<keyword evidence="2" id="KW-1185">Reference proteome</keyword>
<dbReference type="Proteomes" id="UP000250429">
    <property type="component" value="Unassembled WGS sequence"/>
</dbReference>
<sequence>MENKMMMPACYSVMTEDEMTYTSGGDAGTAYAVGWVIGTTISIANMVWGIGKSREWIQKNKKGKSVTELAASGIDAFANYLNKSVGNAVVGVYTAINLAGWWPVTAVAWVTA</sequence>
<dbReference type="AlphaFoldDB" id="A0A173XAY4"/>
<reference evidence="1 2" key="1">
    <citation type="submission" date="2018-02" db="EMBL/GenBank/DDBJ databases">
        <title>Complete genome sequencing of Faecalibacterium prausnitzii strains isolated from the human gut.</title>
        <authorList>
            <person name="Fitzgerald B.C."/>
            <person name="Shkoporov A.N."/>
            <person name="Ross P.R."/>
            <person name="Hill C."/>
        </authorList>
    </citation>
    <scope>NUCLEOTIDE SEQUENCE [LARGE SCALE GENOMIC DNA]</scope>
    <source>
        <strain evidence="1 2">APC922/41-1</strain>
    </source>
</reference>
<accession>A0A173XAY4</accession>
<protein>
    <submittedName>
        <fullName evidence="1">Uncharacterized protein</fullName>
    </submittedName>
</protein>
<dbReference type="RefSeq" id="WP_055188623.1">
    <property type="nucleotide sequence ID" value="NZ_JBLVPC010000129.1"/>
</dbReference>
<dbReference type="OrthoDB" id="1860592at2"/>
<gene>
    <name evidence="1" type="ORF">C4N23_02695</name>
</gene>
<evidence type="ECO:0000313" key="1">
    <source>
        <dbReference type="EMBL" id="RAW62785.1"/>
    </source>
</evidence>